<proteinExistence type="predicted"/>
<dbReference type="InterPro" id="IPR052674">
    <property type="entry name" value="SelWTH-like"/>
</dbReference>
<name>A0AAN9KQV9_CANGL</name>
<evidence type="ECO:0008006" key="4">
    <source>
        <dbReference type="Google" id="ProtNLM"/>
    </source>
</evidence>
<dbReference type="AlphaFoldDB" id="A0AAN9KQV9"/>
<dbReference type="EMBL" id="JAYMYQ010000007">
    <property type="protein sequence ID" value="KAK7320737.1"/>
    <property type="molecule type" value="Genomic_DNA"/>
</dbReference>
<dbReference type="PANTHER" id="PTHR33638">
    <property type="entry name" value="SELENOPROTEIN H"/>
    <property type="match status" value="1"/>
</dbReference>
<accession>A0AAN9KQV9</accession>
<evidence type="ECO:0000256" key="1">
    <source>
        <dbReference type="SAM" id="MobiDB-lite"/>
    </source>
</evidence>
<gene>
    <name evidence="2" type="ORF">VNO77_30483</name>
</gene>
<evidence type="ECO:0000313" key="3">
    <source>
        <dbReference type="Proteomes" id="UP001367508"/>
    </source>
</evidence>
<sequence length="206" mass="22720">MKITTRSFGYLVSRHSHRRITNPSSLFQLSTMPPAKRKAEQATTAPARVTRAAAKRSAAASSEPQPPAELREEKKAKKAKGTNQRKEKAVKGVGAPVQSDAKADEGDASGKVLEASNKTIVVEHCKQCRQFKVRADLVKEGLEKASCGITVILNPDKPRRGCFEIRQQGGKKFISLLDMKRPFKPMKDLDMDKVISDIFDEISKTS</sequence>
<comment type="caution">
    <text evidence="2">The sequence shown here is derived from an EMBL/GenBank/DDBJ whole genome shotgun (WGS) entry which is preliminary data.</text>
</comment>
<feature type="compositionally biased region" description="Polar residues" evidence="1">
    <location>
        <begin position="22"/>
        <end position="31"/>
    </location>
</feature>
<dbReference type="Proteomes" id="UP001367508">
    <property type="component" value="Unassembled WGS sequence"/>
</dbReference>
<protein>
    <recommendedName>
        <fullName evidence="4">Selenoprotein H</fullName>
    </recommendedName>
</protein>
<feature type="compositionally biased region" description="Low complexity" evidence="1">
    <location>
        <begin position="42"/>
        <end position="63"/>
    </location>
</feature>
<feature type="region of interest" description="Disordered" evidence="1">
    <location>
        <begin position="22"/>
        <end position="108"/>
    </location>
</feature>
<organism evidence="2 3">
    <name type="scientific">Canavalia gladiata</name>
    <name type="common">Sword bean</name>
    <name type="synonym">Dolichos gladiatus</name>
    <dbReference type="NCBI Taxonomy" id="3824"/>
    <lineage>
        <taxon>Eukaryota</taxon>
        <taxon>Viridiplantae</taxon>
        <taxon>Streptophyta</taxon>
        <taxon>Embryophyta</taxon>
        <taxon>Tracheophyta</taxon>
        <taxon>Spermatophyta</taxon>
        <taxon>Magnoliopsida</taxon>
        <taxon>eudicotyledons</taxon>
        <taxon>Gunneridae</taxon>
        <taxon>Pentapetalae</taxon>
        <taxon>rosids</taxon>
        <taxon>fabids</taxon>
        <taxon>Fabales</taxon>
        <taxon>Fabaceae</taxon>
        <taxon>Papilionoideae</taxon>
        <taxon>50 kb inversion clade</taxon>
        <taxon>NPAAA clade</taxon>
        <taxon>indigoferoid/millettioid clade</taxon>
        <taxon>Phaseoleae</taxon>
        <taxon>Canavalia</taxon>
    </lineage>
</organism>
<dbReference type="PANTHER" id="PTHR33638:SF1">
    <property type="entry name" value="SELENOPROTEIN H"/>
    <property type="match status" value="1"/>
</dbReference>
<reference evidence="2 3" key="1">
    <citation type="submission" date="2024-01" db="EMBL/GenBank/DDBJ databases">
        <title>The genomes of 5 underutilized Papilionoideae crops provide insights into root nodulation and disease resistanc.</title>
        <authorList>
            <person name="Jiang F."/>
        </authorList>
    </citation>
    <scope>NUCLEOTIDE SEQUENCE [LARGE SCALE GENOMIC DNA]</scope>
    <source>
        <strain evidence="2">LVBAO_FW01</strain>
        <tissue evidence="2">Leaves</tissue>
    </source>
</reference>
<keyword evidence="3" id="KW-1185">Reference proteome</keyword>
<dbReference type="GO" id="GO:0005794">
    <property type="term" value="C:Golgi apparatus"/>
    <property type="evidence" value="ECO:0007669"/>
    <property type="project" value="TreeGrafter"/>
</dbReference>
<evidence type="ECO:0000313" key="2">
    <source>
        <dbReference type="EMBL" id="KAK7320737.1"/>
    </source>
</evidence>
<dbReference type="FunFam" id="3.40.30.10:FF:000361">
    <property type="entry name" value="Selenium binding protein"/>
    <property type="match status" value="1"/>
</dbReference>